<protein>
    <recommendedName>
        <fullName evidence="3">Rieske domain-containing protein</fullName>
    </recommendedName>
</protein>
<evidence type="ECO:0008006" key="3">
    <source>
        <dbReference type="Google" id="ProtNLM"/>
    </source>
</evidence>
<dbReference type="Proteomes" id="UP001597045">
    <property type="component" value="Unassembled WGS sequence"/>
</dbReference>
<name>A0ABW3M9X6_9PSEU</name>
<keyword evidence="2" id="KW-1185">Reference proteome</keyword>
<evidence type="ECO:0000313" key="2">
    <source>
        <dbReference type="Proteomes" id="UP001597045"/>
    </source>
</evidence>
<proteinExistence type="predicted"/>
<sequence>MLAVDGDPQALVTFHDGLTFSMRDLMTGQCMYAGRCLAEPGVGRIDRIQVNGRLAIRPRTAR</sequence>
<accession>A0ABW3M9X6</accession>
<reference evidence="2" key="1">
    <citation type="journal article" date="2019" name="Int. J. Syst. Evol. Microbiol.">
        <title>The Global Catalogue of Microorganisms (GCM) 10K type strain sequencing project: providing services to taxonomists for standard genome sequencing and annotation.</title>
        <authorList>
            <consortium name="The Broad Institute Genomics Platform"/>
            <consortium name="The Broad Institute Genome Sequencing Center for Infectious Disease"/>
            <person name="Wu L."/>
            <person name="Ma J."/>
        </authorList>
    </citation>
    <scope>NUCLEOTIDE SEQUENCE [LARGE SCALE GENOMIC DNA]</scope>
    <source>
        <strain evidence="2">JCM 31486</strain>
    </source>
</reference>
<evidence type="ECO:0000313" key="1">
    <source>
        <dbReference type="EMBL" id="MFD1046089.1"/>
    </source>
</evidence>
<gene>
    <name evidence="1" type="ORF">ACFQ1S_11200</name>
</gene>
<organism evidence="1 2">
    <name type="scientific">Kibdelosporangium lantanae</name>
    <dbReference type="NCBI Taxonomy" id="1497396"/>
    <lineage>
        <taxon>Bacteria</taxon>
        <taxon>Bacillati</taxon>
        <taxon>Actinomycetota</taxon>
        <taxon>Actinomycetes</taxon>
        <taxon>Pseudonocardiales</taxon>
        <taxon>Pseudonocardiaceae</taxon>
        <taxon>Kibdelosporangium</taxon>
    </lineage>
</organism>
<dbReference type="EMBL" id="JBHTIS010000518">
    <property type="protein sequence ID" value="MFD1046089.1"/>
    <property type="molecule type" value="Genomic_DNA"/>
</dbReference>
<comment type="caution">
    <text evidence="1">The sequence shown here is derived from an EMBL/GenBank/DDBJ whole genome shotgun (WGS) entry which is preliminary data.</text>
</comment>